<protein>
    <submittedName>
        <fullName evidence="2">Nucleotidyltransferases</fullName>
    </submittedName>
</protein>
<dbReference type="RefSeq" id="WP_045087817.1">
    <property type="nucleotide sequence ID" value="NZ_LN824141.1"/>
</dbReference>
<dbReference type="InterPro" id="IPR043519">
    <property type="entry name" value="NT_sf"/>
</dbReference>
<dbReference type="AlphaFoldDB" id="A0A0C7P385"/>
<dbReference type="GO" id="GO:0016740">
    <property type="term" value="F:transferase activity"/>
    <property type="evidence" value="ECO:0007669"/>
    <property type="project" value="UniProtKB-KW"/>
</dbReference>
<dbReference type="EMBL" id="LN824141">
    <property type="protein sequence ID" value="CEP78344.1"/>
    <property type="molecule type" value="Genomic_DNA"/>
</dbReference>
<dbReference type="CDD" id="cd05403">
    <property type="entry name" value="NT_KNTase_like"/>
    <property type="match status" value="1"/>
</dbReference>
<dbReference type="NCBIfam" id="NF047752">
    <property type="entry name" value="MntA_antitoxin"/>
    <property type="match status" value="1"/>
</dbReference>
<evidence type="ECO:0000313" key="2">
    <source>
        <dbReference type="EMBL" id="CEP78344.1"/>
    </source>
</evidence>
<keyword evidence="2" id="KW-0808">Transferase</keyword>
<dbReference type="OrthoDB" id="9816197at2"/>
<dbReference type="HOGENOM" id="CLU_130257_1_0_0"/>
<dbReference type="InterPro" id="IPR041633">
    <property type="entry name" value="Polbeta"/>
</dbReference>
<accession>A0A0C7P385</accession>
<dbReference type="KEGG" id="dtn:DTL3_1040"/>
<evidence type="ECO:0000313" key="3">
    <source>
        <dbReference type="Proteomes" id="UP000032809"/>
    </source>
</evidence>
<evidence type="ECO:0000259" key="1">
    <source>
        <dbReference type="Pfam" id="PF18765"/>
    </source>
</evidence>
<dbReference type="InterPro" id="IPR052930">
    <property type="entry name" value="TA_antitoxin_MntA"/>
</dbReference>
<reference evidence="3" key="1">
    <citation type="submission" date="2014-11" db="EMBL/GenBank/DDBJ databases">
        <authorList>
            <person name="Wibberg D."/>
        </authorList>
    </citation>
    <scope>NUCLEOTIDE SEQUENCE [LARGE SCALE GENOMIC DNA]</scope>
    <source>
        <strain evidence="3">L3</strain>
    </source>
</reference>
<sequence>MITQQQIDIIKNFLIKNLDVDVIYLFGSSVKNTMREDSDIDIAFLSEKSVDPFDLFLLSQKLADLVGREVDLIDIKKATTVFQTQIISTGIVIYSRDEKKRAIFEMITYKSYARLNEEREEILDKIKESGSIYAK</sequence>
<dbReference type="PANTHER" id="PTHR43852">
    <property type="entry name" value="NUCLEOTIDYLTRANSFERASE"/>
    <property type="match status" value="1"/>
</dbReference>
<dbReference type="Gene3D" id="3.30.460.10">
    <property type="entry name" value="Beta Polymerase, domain 2"/>
    <property type="match status" value="1"/>
</dbReference>
<gene>
    <name evidence="2" type="ORF">DTL3_1040</name>
</gene>
<keyword evidence="3" id="KW-1185">Reference proteome</keyword>
<dbReference type="Pfam" id="PF18765">
    <property type="entry name" value="Polbeta"/>
    <property type="match status" value="1"/>
</dbReference>
<proteinExistence type="predicted"/>
<name>A0A0C7P385_DEFTU</name>
<dbReference type="Proteomes" id="UP000032809">
    <property type="component" value="Chromosome I"/>
</dbReference>
<dbReference type="PANTHER" id="PTHR43852:SF2">
    <property type="entry name" value="PROTEIN ADENYLYLTRANSFERASE MNTA"/>
    <property type="match status" value="1"/>
</dbReference>
<dbReference type="SUPFAM" id="SSF81301">
    <property type="entry name" value="Nucleotidyltransferase"/>
    <property type="match status" value="1"/>
</dbReference>
<feature type="domain" description="Polymerase beta nucleotidyltransferase" evidence="1">
    <location>
        <begin position="10"/>
        <end position="99"/>
    </location>
</feature>
<organism evidence="2 3">
    <name type="scientific">Defluviitoga tunisiensis</name>
    <dbReference type="NCBI Taxonomy" id="1006576"/>
    <lineage>
        <taxon>Bacteria</taxon>
        <taxon>Thermotogati</taxon>
        <taxon>Thermotogota</taxon>
        <taxon>Thermotogae</taxon>
        <taxon>Petrotogales</taxon>
        <taxon>Petrotogaceae</taxon>
        <taxon>Defluviitoga</taxon>
    </lineage>
</organism>